<comment type="caution">
    <text evidence="1">The sequence shown here is derived from an EMBL/GenBank/DDBJ whole genome shotgun (WGS) entry which is preliminary data.</text>
</comment>
<name>A0AAP4D7H0_9ENTR</name>
<evidence type="ECO:0000313" key="1">
    <source>
        <dbReference type="EMBL" id="MDK9364817.1"/>
    </source>
</evidence>
<evidence type="ECO:0000313" key="2">
    <source>
        <dbReference type="Proteomes" id="UP001223214"/>
    </source>
</evidence>
<protein>
    <recommendedName>
        <fullName evidence="3">Baseplate protein J-like domain-containing protein</fullName>
    </recommendedName>
</protein>
<accession>A0AAP4D7H0</accession>
<dbReference type="EMBL" id="JASSOM010000062">
    <property type="protein sequence ID" value="MDK9364817.1"/>
    <property type="molecule type" value="Genomic_DNA"/>
</dbReference>
<reference evidence="1 2" key="1">
    <citation type="submission" date="2023-06" db="EMBL/GenBank/DDBJ databases">
        <title>Identification and characterization of antibiotic-resistant Gram-negative bacteria.</title>
        <authorList>
            <person name="Cho G.-S."/>
            <person name="Lee J."/>
            <person name="Tai E."/>
            <person name="Jeong S."/>
            <person name="Kim I."/>
            <person name="Kim B.-E."/>
            <person name="Jeong M.-I."/>
            <person name="Oh K.-K."/>
            <person name="Franz C.M.A.P."/>
        </authorList>
    </citation>
    <scope>NUCLEOTIDE SEQUENCE [LARGE SCALE GENOMIC DNA]</scope>
    <source>
        <strain evidence="1 2">V106_12</strain>
    </source>
</reference>
<evidence type="ECO:0008006" key="3">
    <source>
        <dbReference type="Google" id="ProtNLM"/>
    </source>
</evidence>
<feature type="non-terminal residue" evidence="1">
    <location>
        <position position="1"/>
    </location>
</feature>
<dbReference type="Proteomes" id="UP001223214">
    <property type="component" value="Unassembled WGS sequence"/>
</dbReference>
<proteinExistence type="predicted"/>
<gene>
    <name evidence="1" type="ORF">QQF32_16590</name>
</gene>
<dbReference type="AlphaFoldDB" id="A0AAP4D7H0"/>
<organism evidence="1 2">
    <name type="scientific">Lelliottia wanjuensis</name>
    <dbReference type="NCBI Taxonomy" id="3050585"/>
    <lineage>
        <taxon>Bacteria</taxon>
        <taxon>Pseudomonadati</taxon>
        <taxon>Pseudomonadota</taxon>
        <taxon>Gammaproteobacteria</taxon>
        <taxon>Enterobacterales</taxon>
        <taxon>Enterobacteriaceae</taxon>
        <taxon>Lelliottia</taxon>
    </lineage>
</organism>
<sequence>SRANFEYRRKQSVAGNSNNQLGAVYANVLAVPGVTDAYATQNNKKTSVTKGFTNFTLDPNSLYVCVYGGAQKDVANAIWGKLNPGPPMMGNTTYTVVDDVNYVQPYPDYEITWQTPSAVSVYFKVELANNNALPGDIVNRVRAAVLSAFNGEDGGTRARISSTIYAGRYYAGVQAIDSDNVDIFSITISRDGTTYQTSASFGIDEVPTLDAANISVTLA</sequence>
<keyword evidence="2" id="KW-1185">Reference proteome</keyword>